<dbReference type="EMBL" id="JBEWZH010000006">
    <property type="protein sequence ID" value="MFL0162633.1"/>
    <property type="molecule type" value="Genomic_DNA"/>
</dbReference>
<dbReference type="RefSeq" id="WP_406751475.1">
    <property type="nucleotide sequence ID" value="NZ_JBEWZH010000006.1"/>
</dbReference>
<name>A0ABW8RYQ1_9BACT</name>
<accession>A0ABW8RYQ1</accession>
<keyword evidence="2" id="KW-1185">Reference proteome</keyword>
<protein>
    <submittedName>
        <fullName evidence="1">Uncharacterized protein</fullName>
    </submittedName>
</protein>
<gene>
    <name evidence="1" type="ORF">U0R11_09550</name>
</gene>
<comment type="caution">
    <text evidence="1">The sequence shown here is derived from an EMBL/GenBank/DDBJ whole genome shotgun (WGS) entry which is preliminary data.</text>
</comment>
<dbReference type="Proteomes" id="UP001623558">
    <property type="component" value="Unassembled WGS sequence"/>
</dbReference>
<evidence type="ECO:0000313" key="2">
    <source>
        <dbReference type="Proteomes" id="UP001623558"/>
    </source>
</evidence>
<sequence length="54" mass="6247">MVTTKKENNPGFTTFEEHLENRYGKTGSVKRIDFEIKAHAFTIGEVLKEERCLC</sequence>
<proteinExistence type="predicted"/>
<organism evidence="1 2">
    <name type="scientific">Aquirufa salirivi</name>
    <dbReference type="NCBI Taxonomy" id="3104729"/>
    <lineage>
        <taxon>Bacteria</taxon>
        <taxon>Pseudomonadati</taxon>
        <taxon>Bacteroidota</taxon>
        <taxon>Cytophagia</taxon>
        <taxon>Cytophagales</taxon>
        <taxon>Flectobacillaceae</taxon>
        <taxon>Aquirufa</taxon>
    </lineage>
</organism>
<reference evidence="1 2" key="1">
    <citation type="submission" date="2024-07" db="EMBL/GenBank/DDBJ databases">
        <authorList>
            <person name="Pitt A."/>
            <person name="Hahn M.W."/>
        </authorList>
    </citation>
    <scope>NUCLEOTIDE SEQUENCE [LARGE SCALE GENOMIC DNA]</scope>
    <source>
        <strain evidence="1 2">1-SAACH-A3</strain>
    </source>
</reference>
<evidence type="ECO:0000313" key="1">
    <source>
        <dbReference type="EMBL" id="MFL0162633.1"/>
    </source>
</evidence>